<dbReference type="OrthoDB" id="9803892at2"/>
<protein>
    <recommendedName>
        <fullName evidence="1">NAD(P)-binding domain-containing protein</fullName>
    </recommendedName>
</protein>
<evidence type="ECO:0000313" key="4">
    <source>
        <dbReference type="Proteomes" id="UP000194800"/>
    </source>
</evidence>
<keyword evidence="4" id="KW-1185">Reference proteome</keyword>
<evidence type="ECO:0000313" key="2">
    <source>
        <dbReference type="EMBL" id="OTP98260.1"/>
    </source>
</evidence>
<evidence type="ECO:0000313" key="3">
    <source>
        <dbReference type="EMBL" id="OTQ11612.1"/>
    </source>
</evidence>
<dbReference type="Proteomes" id="UP000194800">
    <property type="component" value="Unassembled WGS sequence"/>
</dbReference>
<dbReference type="Proteomes" id="UP000194977">
    <property type="component" value="Unassembled WGS sequence"/>
</dbReference>
<dbReference type="AlphaFoldDB" id="A0A242NF99"/>
<dbReference type="EMBL" id="NART01000004">
    <property type="protein sequence ID" value="OTQ11612.1"/>
    <property type="molecule type" value="Genomic_DNA"/>
</dbReference>
<dbReference type="PANTHER" id="PTHR15020">
    <property type="entry name" value="FLAVIN REDUCTASE-RELATED"/>
    <property type="match status" value="1"/>
</dbReference>
<comment type="caution">
    <text evidence="2">The sequence shown here is derived from an EMBL/GenBank/DDBJ whole genome shotgun (WGS) entry which is preliminary data.</text>
</comment>
<dbReference type="EMBL" id="NARP01000035">
    <property type="protein sequence ID" value="OTP98260.1"/>
    <property type="molecule type" value="Genomic_DNA"/>
</dbReference>
<dbReference type="Gene3D" id="3.40.50.720">
    <property type="entry name" value="NAD(P)-binding Rossmann-like Domain"/>
    <property type="match status" value="1"/>
</dbReference>
<name>A0A242NF99_9GAMM</name>
<reference evidence="4 5" key="1">
    <citation type="submission" date="2017-03" db="EMBL/GenBank/DDBJ databases">
        <title>Comparative genomics of honeybee gut symbionts reveal geographically distinct and subgroup specific antibiotic resistance.</title>
        <authorList>
            <person name="Ludvigsen J."/>
            <person name="Porcellato D."/>
            <person name="Labee-Lund T.M."/>
            <person name="Amdam G.V."/>
            <person name="Rudi K."/>
        </authorList>
    </citation>
    <scope>NUCLEOTIDE SEQUENCE [LARGE SCALE GENOMIC DNA]</scope>
    <source>
        <strain evidence="2 5">A-7-12</strain>
        <strain evidence="3 4">A-9-12</strain>
    </source>
</reference>
<dbReference type="InterPro" id="IPR036291">
    <property type="entry name" value="NAD(P)-bd_dom_sf"/>
</dbReference>
<dbReference type="Pfam" id="PF13460">
    <property type="entry name" value="NAD_binding_10"/>
    <property type="match status" value="1"/>
</dbReference>
<evidence type="ECO:0000259" key="1">
    <source>
        <dbReference type="Pfam" id="PF13460"/>
    </source>
</evidence>
<dbReference type="PANTHER" id="PTHR15020:SF50">
    <property type="entry name" value="UPF0659 PROTEIN YMR090W"/>
    <property type="match status" value="1"/>
</dbReference>
<proteinExistence type="predicted"/>
<organism evidence="2 5">
    <name type="scientific">Gilliamella apicola</name>
    <dbReference type="NCBI Taxonomy" id="1196095"/>
    <lineage>
        <taxon>Bacteria</taxon>
        <taxon>Pseudomonadati</taxon>
        <taxon>Pseudomonadota</taxon>
        <taxon>Gammaproteobacteria</taxon>
        <taxon>Orbales</taxon>
        <taxon>Orbaceae</taxon>
        <taxon>Gilliamella</taxon>
    </lineage>
</organism>
<dbReference type="SUPFAM" id="SSF51735">
    <property type="entry name" value="NAD(P)-binding Rossmann-fold domains"/>
    <property type="match status" value="1"/>
</dbReference>
<dbReference type="InterPro" id="IPR016040">
    <property type="entry name" value="NAD(P)-bd_dom"/>
</dbReference>
<gene>
    <name evidence="3" type="ORF">B6C91_01885</name>
    <name evidence="2" type="ORF">B6D08_11860</name>
</gene>
<evidence type="ECO:0000313" key="5">
    <source>
        <dbReference type="Proteomes" id="UP000194977"/>
    </source>
</evidence>
<feature type="domain" description="NAD(P)-binding" evidence="1">
    <location>
        <begin position="30"/>
        <end position="193"/>
    </location>
</feature>
<sequence>MQTLLIFGVSPKQGTGYQIAHLTKQYYPQWRCIVLVRDANFAKQLANQGIEAHVGDATDCELVKKLCELAGCEATIISTLGGETGNYSAQRVIIDCAEQTGIKQMILVTSLGCGDSWGTLSERAKQAFGHAVREKSLAEVWLQTSKLNFLILRPGGLRDGEMTQKAKCYYQQEVHGFIYRTDLAKIVIDKIANQQIDDHAYSVVDPSLKITY</sequence>
<accession>A0A242NF99</accession>
<dbReference type="RefSeq" id="WP_086301572.1">
    <property type="nucleotide sequence ID" value="NZ_MZNE01000048.1"/>
</dbReference>